<dbReference type="GO" id="GO:0005829">
    <property type="term" value="C:cytosol"/>
    <property type="evidence" value="ECO:0007669"/>
    <property type="project" value="TreeGrafter"/>
</dbReference>
<evidence type="ECO:0000256" key="4">
    <source>
        <dbReference type="ARBA" id="ARBA00012874"/>
    </source>
</evidence>
<dbReference type="GO" id="GO:0046394">
    <property type="term" value="P:carboxylic acid biosynthetic process"/>
    <property type="evidence" value="ECO:0007669"/>
    <property type="project" value="UniProtKB-ARBA"/>
</dbReference>
<dbReference type="NCBIfam" id="NF005209">
    <property type="entry name" value="PRK06680.1"/>
    <property type="match status" value="1"/>
</dbReference>
<keyword evidence="7 13" id="KW-0808">Transferase</keyword>
<evidence type="ECO:0000256" key="5">
    <source>
        <dbReference type="ARBA" id="ARBA00021779"/>
    </source>
</evidence>
<dbReference type="NCBIfam" id="TIGR01121">
    <property type="entry name" value="D_amino_aminoT"/>
    <property type="match status" value="1"/>
</dbReference>
<sequence>MKFAILNGEIIERSEAKVDVEDRGYQFGDGVYEVIRVYNGKMFTGTEHMNRFVKSLGSIGIVLPYTMEHLMKLLEELVAKNNLQLGTIYMQITRGVAPRNHAFPAENITPSLVAYTKEALRPLESLKDGVKTIVTEDIRWLRCDIKSLNLLGNLLAKQKAAVEGCFEAIQHRSSNVTEGSSSNIYIVKNGVVFTHPSDNLILKGITKDVILQICTSNNIVVEERTFTLDELANADEVFLSSTTSEVMPIIEVDGKKVADGLPGTVTRRLQEAFEQEIEKQCGALKDKTLN</sequence>
<dbReference type="Gene3D" id="3.20.10.10">
    <property type="entry name" value="D-amino Acid Aminotransferase, subunit A, domain 2"/>
    <property type="match status" value="1"/>
</dbReference>
<dbReference type="PANTHER" id="PTHR42743">
    <property type="entry name" value="AMINO-ACID AMINOTRANSFERASE"/>
    <property type="match status" value="1"/>
</dbReference>
<name>A0A6H1P9T1_PRIMG</name>
<evidence type="ECO:0000313" key="13">
    <source>
        <dbReference type="EMBL" id="QIZ10225.1"/>
    </source>
</evidence>
<reference evidence="13 14" key="1">
    <citation type="submission" date="2020-04" db="EMBL/GenBank/DDBJ databases">
        <title>Genome-Wide Identification of 5-Methylcytosine Sites in Bacterial Genomes By High-Throughput Sequencing of MspJI Restriction Fragments.</title>
        <authorList>
            <person name="Wu V."/>
        </authorList>
    </citation>
    <scope>NUCLEOTIDE SEQUENCE [LARGE SCALE GENOMIC DNA]</scope>
    <source>
        <strain evidence="13 14">S2</strain>
    </source>
</reference>
<evidence type="ECO:0000256" key="3">
    <source>
        <dbReference type="ARBA" id="ARBA00011738"/>
    </source>
</evidence>
<keyword evidence="8 11" id="KW-0663">Pyridoxal phosphate</keyword>
<evidence type="ECO:0000313" key="14">
    <source>
        <dbReference type="Proteomes" id="UP000501868"/>
    </source>
</evidence>
<dbReference type="InterPro" id="IPR005784">
    <property type="entry name" value="D_amino_transT"/>
</dbReference>
<dbReference type="Pfam" id="PF01063">
    <property type="entry name" value="Aminotran_4"/>
    <property type="match status" value="1"/>
</dbReference>
<dbReference type="PROSITE" id="PS00770">
    <property type="entry name" value="AA_TRANSFER_CLASS_4"/>
    <property type="match status" value="1"/>
</dbReference>
<dbReference type="InterPro" id="IPR043131">
    <property type="entry name" value="BCAT-like_N"/>
</dbReference>
<evidence type="ECO:0000256" key="11">
    <source>
        <dbReference type="RuleBase" id="RU004516"/>
    </source>
</evidence>
<dbReference type="AlphaFoldDB" id="A0A6H1P9T1"/>
<dbReference type="InterPro" id="IPR036038">
    <property type="entry name" value="Aminotransferase-like"/>
</dbReference>
<dbReference type="GO" id="GO:0008652">
    <property type="term" value="P:amino acid biosynthetic process"/>
    <property type="evidence" value="ECO:0007669"/>
    <property type="project" value="UniProtKB-ARBA"/>
</dbReference>
<evidence type="ECO:0000256" key="2">
    <source>
        <dbReference type="ARBA" id="ARBA00009320"/>
    </source>
</evidence>
<comment type="similarity">
    <text evidence="2 10">Belongs to the class-IV pyridoxal-phosphate-dependent aminotransferase family.</text>
</comment>
<dbReference type="SUPFAM" id="SSF56752">
    <property type="entry name" value="D-aminoacid aminotransferase-like PLP-dependent enzymes"/>
    <property type="match status" value="1"/>
</dbReference>
<dbReference type="SMR" id="A0A6H1P9T1"/>
<evidence type="ECO:0000256" key="8">
    <source>
        <dbReference type="ARBA" id="ARBA00022898"/>
    </source>
</evidence>
<dbReference type="EMBL" id="CP051128">
    <property type="protein sequence ID" value="QIZ10225.1"/>
    <property type="molecule type" value="Genomic_DNA"/>
</dbReference>
<accession>A0A6H1P9T1</accession>
<gene>
    <name evidence="13" type="primary">dat</name>
    <name evidence="13" type="ORF">HFZ78_28780</name>
</gene>
<keyword evidence="6 13" id="KW-0032">Aminotransferase</keyword>
<evidence type="ECO:0000256" key="10">
    <source>
        <dbReference type="RuleBase" id="RU004106"/>
    </source>
</evidence>
<dbReference type="CDD" id="cd01558">
    <property type="entry name" value="D-AAT_like"/>
    <property type="match status" value="1"/>
</dbReference>
<dbReference type="GO" id="GO:0030170">
    <property type="term" value="F:pyridoxal phosphate binding"/>
    <property type="evidence" value="ECO:0007669"/>
    <property type="project" value="InterPro"/>
</dbReference>
<evidence type="ECO:0000256" key="1">
    <source>
        <dbReference type="ARBA" id="ARBA00001933"/>
    </source>
</evidence>
<dbReference type="FunFam" id="3.20.10.10:FF:000002">
    <property type="entry name" value="D-alanine aminotransferase"/>
    <property type="match status" value="1"/>
</dbReference>
<dbReference type="FunFam" id="3.30.470.10:FF:000009">
    <property type="entry name" value="D-alanine aminotransferase"/>
    <property type="match status" value="1"/>
</dbReference>
<dbReference type="Proteomes" id="UP000501868">
    <property type="component" value="Chromosome"/>
</dbReference>
<proteinExistence type="inferred from homology"/>
<comment type="cofactor">
    <cofactor evidence="1 11">
        <name>pyridoxal 5'-phosphate</name>
        <dbReference type="ChEBI" id="CHEBI:597326"/>
    </cofactor>
</comment>
<reference evidence="13 14" key="2">
    <citation type="submission" date="2020-04" db="EMBL/GenBank/DDBJ databases">
        <authorList>
            <person name="Fomenkov A."/>
            <person name="Anton B.P."/>
            <person name="Roberts R.J."/>
        </authorList>
    </citation>
    <scope>NUCLEOTIDE SEQUENCE [LARGE SCALE GENOMIC DNA]</scope>
    <source>
        <strain evidence="13 14">S2</strain>
    </source>
</reference>
<dbReference type="InterPro" id="IPR043132">
    <property type="entry name" value="BCAT-like_C"/>
</dbReference>
<comment type="catalytic activity">
    <reaction evidence="9 12">
        <text>D-alanine + 2-oxoglutarate = D-glutamate + pyruvate</text>
        <dbReference type="Rhea" id="RHEA:15869"/>
        <dbReference type="ChEBI" id="CHEBI:15361"/>
        <dbReference type="ChEBI" id="CHEBI:16810"/>
        <dbReference type="ChEBI" id="CHEBI:29986"/>
        <dbReference type="ChEBI" id="CHEBI:57416"/>
        <dbReference type="EC" id="2.6.1.21"/>
    </reaction>
</comment>
<evidence type="ECO:0000256" key="9">
    <source>
        <dbReference type="ARBA" id="ARBA00047911"/>
    </source>
</evidence>
<evidence type="ECO:0000256" key="7">
    <source>
        <dbReference type="ARBA" id="ARBA00022679"/>
    </source>
</evidence>
<dbReference type="GO" id="GO:0047810">
    <property type="term" value="F:D-alanine-2-oxoglutarate aminotransferase activity"/>
    <property type="evidence" value="ECO:0007669"/>
    <property type="project" value="UniProtKB-EC"/>
</dbReference>
<dbReference type="InterPro" id="IPR050571">
    <property type="entry name" value="Class-IV_PLP-Dep_Aminotrnsfr"/>
</dbReference>
<dbReference type="GO" id="GO:0046416">
    <property type="term" value="P:D-amino acid metabolic process"/>
    <property type="evidence" value="ECO:0007669"/>
    <property type="project" value="InterPro"/>
</dbReference>
<dbReference type="PANTHER" id="PTHR42743:SF10">
    <property type="entry name" value="D-ALANINE AMINOTRANSFERASE"/>
    <property type="match status" value="1"/>
</dbReference>
<dbReference type="EC" id="2.6.1.21" evidence="4 12"/>
<evidence type="ECO:0000256" key="6">
    <source>
        <dbReference type="ARBA" id="ARBA00022576"/>
    </source>
</evidence>
<dbReference type="Gene3D" id="3.30.470.10">
    <property type="match status" value="1"/>
</dbReference>
<comment type="function">
    <text evidence="12">Acts on the D-isomers of alanine, leucine, aspartate, glutamate, aminobutyrate, norvaline and asparagine. The enzyme transfers an amino group from a substrate D-amino acid to the pyridoxal phosphate cofactor to form pyridoxamine and an alpha-keto acid in the first half-reaction.</text>
</comment>
<dbReference type="InterPro" id="IPR018300">
    <property type="entry name" value="Aminotrans_IV_CS"/>
</dbReference>
<evidence type="ECO:0000256" key="12">
    <source>
        <dbReference type="RuleBase" id="RU004520"/>
    </source>
</evidence>
<comment type="subunit">
    <text evidence="3">Homodimer.</text>
</comment>
<dbReference type="InterPro" id="IPR001544">
    <property type="entry name" value="Aminotrans_IV"/>
</dbReference>
<protein>
    <recommendedName>
        <fullName evidence="5 12">D-alanine aminotransferase</fullName>
        <ecNumber evidence="4 12">2.6.1.21</ecNumber>
    </recommendedName>
</protein>
<organism evidence="13 14">
    <name type="scientific">Priestia megaterium</name>
    <name type="common">Bacillus megaterium</name>
    <dbReference type="NCBI Taxonomy" id="1404"/>
    <lineage>
        <taxon>Bacteria</taxon>
        <taxon>Bacillati</taxon>
        <taxon>Bacillota</taxon>
        <taxon>Bacilli</taxon>
        <taxon>Bacillales</taxon>
        <taxon>Bacillaceae</taxon>
        <taxon>Priestia</taxon>
    </lineage>
</organism>